<organism evidence="1 2">
    <name type="scientific">Glaesserella parasuis</name>
    <name type="common">Haemophilus parasuis</name>
    <dbReference type="NCBI Taxonomy" id="738"/>
    <lineage>
        <taxon>Bacteria</taxon>
        <taxon>Pseudomonadati</taxon>
        <taxon>Pseudomonadota</taxon>
        <taxon>Gammaproteobacteria</taxon>
        <taxon>Pasteurellales</taxon>
        <taxon>Pasteurellaceae</taxon>
        <taxon>Glaesserella</taxon>
    </lineage>
</organism>
<accession>A0A859IFN4</accession>
<dbReference type="RefSeq" id="WP_176443623.1">
    <property type="nucleotide sequence ID" value="NZ_CP041334.1"/>
</dbReference>
<dbReference type="AlphaFoldDB" id="A0A859IFN4"/>
<dbReference type="Proteomes" id="UP000509790">
    <property type="component" value="Chromosome"/>
</dbReference>
<gene>
    <name evidence="1" type="ORF">FLK62_05790</name>
</gene>
<dbReference type="EMBL" id="CP041334">
    <property type="protein sequence ID" value="QKY72805.1"/>
    <property type="molecule type" value="Genomic_DNA"/>
</dbReference>
<protein>
    <submittedName>
        <fullName evidence="1">Uncharacterized protein</fullName>
    </submittedName>
</protein>
<evidence type="ECO:0000313" key="2">
    <source>
        <dbReference type="Proteomes" id="UP000509790"/>
    </source>
</evidence>
<evidence type="ECO:0000313" key="1">
    <source>
        <dbReference type="EMBL" id="QKY72805.1"/>
    </source>
</evidence>
<sequence>MSYLQDLKTKYVNSGSQFPELAYFLFDEIDYIFDKTTNEETLRLLNGNGFSNYIHEIVKKIEFRKQIEYIDKLTKNDPVFRGVFFNGNILDVTQAQKYITDNSKEFKIELSDIVLSVIDEMSCTPFNETLKGYELIGFIALYWLQKAIKISNKEVIKIQTGKHCKQLQKTMIHNKGEAMKFCLLSAEAVIQAHHLRHLKIYRTLIETAKYLIEKAKIEHNDEIARKAISDNAKNAVSKRHSKTNELRKQAIEEYKAESARYMEQNIRLSKNHFAEQFALKHNLNYGTVRNNWLKGKV</sequence>
<reference evidence="1 2" key="1">
    <citation type="submission" date="2019-06" db="EMBL/GenBank/DDBJ databases">
        <title>Complete genome sequence of Haemophilus parasuis HPS412.</title>
        <authorList>
            <person name="Yang S."/>
            <person name="Huang C."/>
        </authorList>
    </citation>
    <scope>NUCLEOTIDE SEQUENCE [LARGE SCALE GENOMIC DNA]</scope>
    <source>
        <strain evidence="1 2">HPS412</strain>
    </source>
</reference>
<proteinExistence type="predicted"/>
<name>A0A859IFN4_GLAPU</name>